<dbReference type="SMART" id="SM00649">
    <property type="entry name" value="RL11"/>
    <property type="match status" value="1"/>
</dbReference>
<dbReference type="GO" id="GO:1990904">
    <property type="term" value="C:ribonucleoprotein complex"/>
    <property type="evidence" value="ECO:0007669"/>
    <property type="project" value="UniProtKB-KW"/>
</dbReference>
<dbReference type="Pfam" id="PF03946">
    <property type="entry name" value="Ribosomal_L11_N"/>
    <property type="match status" value="1"/>
</dbReference>
<evidence type="ECO:0000256" key="2">
    <source>
        <dbReference type="ARBA" id="ARBA00022980"/>
    </source>
</evidence>
<comment type="similarity">
    <text evidence="1">Belongs to the universal ribosomal protein uL11 family.</text>
</comment>
<protein>
    <submittedName>
        <fullName evidence="5">Ribosomal protein L11</fullName>
    </submittedName>
</protein>
<dbReference type="AlphaFoldDB" id="A0A290YM29"/>
<dbReference type="InterPro" id="IPR000911">
    <property type="entry name" value="Ribosomal_uL11"/>
</dbReference>
<proteinExistence type="inferred from homology"/>
<gene>
    <name evidence="5" type="primary">rpl11</name>
</gene>
<dbReference type="SUPFAM" id="SSF54747">
    <property type="entry name" value="Ribosomal L11/L12e N-terminal domain"/>
    <property type="match status" value="1"/>
</dbReference>
<dbReference type="InterPro" id="IPR020784">
    <property type="entry name" value="Ribosomal_uL11_N"/>
</dbReference>
<evidence type="ECO:0000259" key="4">
    <source>
        <dbReference type="Pfam" id="PF03946"/>
    </source>
</evidence>
<dbReference type="EMBL" id="KY775057">
    <property type="protein sequence ID" value="ATE46709.1"/>
    <property type="molecule type" value="Genomic_DNA"/>
</dbReference>
<sequence length="117" mass="12609">MTRLTAPAGEARPGAPLTPILGQQQIKPADFIAEFHRLSVGYTPGVPLGCRIYKTGANKFTLRVAPPTWTTLFTSAATGRVVTREDVYHLAHYRAMATPTGVATLLGTLKSLGFRLN</sequence>
<keyword evidence="5" id="KW-0496">Mitochondrion</keyword>
<dbReference type="GO" id="GO:0006412">
    <property type="term" value="P:translation"/>
    <property type="evidence" value="ECO:0007669"/>
    <property type="project" value="InterPro"/>
</dbReference>
<evidence type="ECO:0000256" key="1">
    <source>
        <dbReference type="ARBA" id="ARBA00010537"/>
    </source>
</evidence>
<evidence type="ECO:0000256" key="3">
    <source>
        <dbReference type="ARBA" id="ARBA00023274"/>
    </source>
</evidence>
<reference evidence="5" key="1">
    <citation type="submission" date="2017-03" db="EMBL/GenBank/DDBJ databases">
        <title>Protostelium fungiforum mitochondrial genome.</title>
        <authorList>
            <person name="Gloeckner G."/>
        </authorList>
    </citation>
    <scope>NUCLEOTIDE SEQUENCE</scope>
</reference>
<evidence type="ECO:0000313" key="5">
    <source>
        <dbReference type="EMBL" id="ATE46709.1"/>
    </source>
</evidence>
<name>A0A290YM29_9EUKA</name>
<accession>A0A290YM29</accession>
<keyword evidence="2 5" id="KW-0689">Ribosomal protein</keyword>
<dbReference type="Gene3D" id="3.30.1550.10">
    <property type="entry name" value="Ribosomal protein L11/L12, N-terminal domain"/>
    <property type="match status" value="1"/>
</dbReference>
<dbReference type="InterPro" id="IPR036796">
    <property type="entry name" value="Ribosomal_uL11_N_sf"/>
</dbReference>
<keyword evidence="3" id="KW-0687">Ribonucleoprotein</keyword>
<dbReference type="GO" id="GO:0005840">
    <property type="term" value="C:ribosome"/>
    <property type="evidence" value="ECO:0007669"/>
    <property type="project" value="UniProtKB-KW"/>
</dbReference>
<organism evidence="5">
    <name type="scientific">Planoprotostelium fungivorum</name>
    <dbReference type="NCBI Taxonomy" id="1890364"/>
    <lineage>
        <taxon>Eukaryota</taxon>
        <taxon>Amoebozoa</taxon>
        <taxon>Evosea</taxon>
        <taxon>Variosea</taxon>
        <taxon>Cavosteliida</taxon>
        <taxon>Cavosteliaceae</taxon>
        <taxon>Planoprotostelium</taxon>
    </lineage>
</organism>
<geneLocation type="mitochondrion" evidence="5"/>
<dbReference type="GO" id="GO:0003735">
    <property type="term" value="F:structural constituent of ribosome"/>
    <property type="evidence" value="ECO:0007669"/>
    <property type="project" value="InterPro"/>
</dbReference>
<feature type="domain" description="Large ribosomal subunit protein uL11 N-terminal" evidence="4">
    <location>
        <begin position="3"/>
        <end position="52"/>
    </location>
</feature>